<feature type="domain" description="Transposable element Tc3 transposase-like DNA-binding HTH" evidence="1">
    <location>
        <begin position="52"/>
        <end position="83"/>
    </location>
</feature>
<protein>
    <submittedName>
        <fullName evidence="3">HTH_Tnp_Tc3_2 domain-containing protein</fullName>
    </submittedName>
</protein>
<dbReference type="Gene3D" id="1.10.10.10">
    <property type="entry name" value="Winged helix-like DNA-binding domain superfamily/Winged helix DNA-binding domain"/>
    <property type="match status" value="1"/>
</dbReference>
<dbReference type="AlphaFoldDB" id="A0A1I7XAB4"/>
<dbReference type="Pfam" id="PF21517">
    <property type="entry name" value="HTH_Tnp_Tc3_2_like"/>
    <property type="match status" value="1"/>
</dbReference>
<dbReference type="Proteomes" id="UP000095283">
    <property type="component" value="Unplaced"/>
</dbReference>
<dbReference type="InterPro" id="IPR048703">
    <property type="entry name" value="Tnp_Tc3-like_HTH"/>
</dbReference>
<accession>A0A1I7XAB4</accession>
<evidence type="ECO:0000313" key="2">
    <source>
        <dbReference type="Proteomes" id="UP000095283"/>
    </source>
</evidence>
<dbReference type="GO" id="GO:0003676">
    <property type="term" value="F:nucleic acid binding"/>
    <property type="evidence" value="ECO:0007669"/>
    <property type="project" value="InterPro"/>
</dbReference>
<organism evidence="2 3">
    <name type="scientific">Heterorhabditis bacteriophora</name>
    <name type="common">Entomopathogenic nematode worm</name>
    <dbReference type="NCBI Taxonomy" id="37862"/>
    <lineage>
        <taxon>Eukaryota</taxon>
        <taxon>Metazoa</taxon>
        <taxon>Ecdysozoa</taxon>
        <taxon>Nematoda</taxon>
        <taxon>Chromadorea</taxon>
        <taxon>Rhabditida</taxon>
        <taxon>Rhabditina</taxon>
        <taxon>Rhabditomorpha</taxon>
        <taxon>Strongyloidea</taxon>
        <taxon>Heterorhabditidae</taxon>
        <taxon>Heterorhabditis</taxon>
    </lineage>
</organism>
<evidence type="ECO:0000259" key="1">
    <source>
        <dbReference type="Pfam" id="PF21517"/>
    </source>
</evidence>
<dbReference type="WBParaSite" id="Hba_14458">
    <property type="protein sequence ID" value="Hba_14458"/>
    <property type="gene ID" value="Hba_14458"/>
</dbReference>
<reference evidence="3" key="1">
    <citation type="submission" date="2016-11" db="UniProtKB">
        <authorList>
            <consortium name="WormBaseParasite"/>
        </authorList>
    </citation>
    <scope>IDENTIFICATION</scope>
</reference>
<dbReference type="Gene3D" id="3.30.420.10">
    <property type="entry name" value="Ribonuclease H-like superfamily/Ribonuclease H"/>
    <property type="match status" value="1"/>
</dbReference>
<name>A0A1I7XAB4_HETBA</name>
<evidence type="ECO:0000313" key="3">
    <source>
        <dbReference type="WBParaSite" id="Hba_14458"/>
    </source>
</evidence>
<sequence>MTMVRASTLSIHERRQNVVKCSRKAIINFLRHQEEYGAKKSSGRPGNLNDLEKREILRTTSSSTISINEIRRTCDIDASKTTMKFRRSTKTWLEDSDVEILGWYSCSSDLNPMENLWTILVYWIYADSRQFETAKDLQFAICKA</sequence>
<keyword evidence="2" id="KW-1185">Reference proteome</keyword>
<proteinExistence type="predicted"/>
<dbReference type="InterPro" id="IPR036388">
    <property type="entry name" value="WH-like_DNA-bd_sf"/>
</dbReference>
<dbReference type="InterPro" id="IPR036397">
    <property type="entry name" value="RNaseH_sf"/>
</dbReference>